<reference evidence="2" key="1">
    <citation type="submission" date="2009-11" db="EMBL/GenBank/DDBJ databases">
        <title>The complete chromosome of Xylanimonas cellulosilytica DSM 15894.</title>
        <authorList>
            <consortium name="US DOE Joint Genome Institute (JGI-PGF)"/>
            <person name="Lucas S."/>
            <person name="Copeland A."/>
            <person name="Lapidus A."/>
            <person name="Glavina del Rio T."/>
            <person name="Dalin E."/>
            <person name="Tice H."/>
            <person name="Bruce D."/>
            <person name="Goodwin L."/>
            <person name="Pitluck S."/>
            <person name="Kyrpides N."/>
            <person name="Mavromatis K."/>
            <person name="Ivanova N."/>
            <person name="Mikhailova N."/>
            <person name="Foster B."/>
            <person name="Clum A."/>
            <person name="Brettin T."/>
            <person name="Detter J.C."/>
            <person name="Han C."/>
            <person name="Larimer F."/>
            <person name="Land M."/>
            <person name="Hauser L."/>
            <person name="Markowitz V."/>
            <person name="Cheng J.F."/>
            <person name="Hugenholtz P."/>
            <person name="Woyke T."/>
            <person name="Wu D."/>
            <person name="Gehrich-Schroeter G."/>
            <person name="Schneider S."/>
            <person name="Pukall S.R."/>
            <person name="Klenk H.P."/>
            <person name="Eisen J.A."/>
        </authorList>
    </citation>
    <scope>NUCLEOTIDE SEQUENCE [LARGE SCALE GENOMIC DNA]</scope>
    <source>
        <strain evidence="2">DSM 15894 / CECT 5975 / LMG 20990 / XIL07</strain>
    </source>
</reference>
<sequence length="198" mass="21723">MSDLDLDAIRGRAEAATPGPWRHAPAIGNGGRYVSHCVETADRETLIADRLYGPTAKSIAHARQDIPALLAELRRLSAWKAEAVEVLNAYQRLAERVVPNPTLGRRWSDMLAEHVDRQAAALAEVTALADLIEDTLIPPRGEHAAPSWDSRYWAGADDASEYIARKLRAILARAALTAPLTEPVTETCTDDRTERTEP</sequence>
<reference evidence="1 2" key="2">
    <citation type="journal article" date="2010" name="Stand. Genomic Sci.">
        <title>Complete genome sequence of Xylanimonas cellulosilytica type strain (XIL07).</title>
        <authorList>
            <person name="Foster B."/>
            <person name="Pukall R."/>
            <person name="Abt B."/>
            <person name="Nolan M."/>
            <person name="Glavina Del Rio T."/>
            <person name="Chen F."/>
            <person name="Lucas S."/>
            <person name="Tice H."/>
            <person name="Pitluck S."/>
            <person name="Cheng J.-F."/>
            <person name="Chertkov O."/>
            <person name="Brettin T."/>
            <person name="Han C."/>
            <person name="Detter J.C."/>
            <person name="Bruce D."/>
            <person name="Goodwin L."/>
            <person name="Ivanova N."/>
            <person name="Mavromatis K."/>
            <person name="Pati A."/>
            <person name="Mikhailova N."/>
            <person name="Chen A."/>
            <person name="Palaniappan K."/>
            <person name="Land M."/>
            <person name="Hauser L."/>
            <person name="Chang Y.-J."/>
            <person name="Jeffries C.D."/>
            <person name="Chain P."/>
            <person name="Rohde M."/>
            <person name="Goeker M."/>
            <person name="Bristow J."/>
            <person name="Eisen J.A."/>
            <person name="Markowitz V."/>
            <person name="Hugenholtz P."/>
            <person name="Kyrpides N.C."/>
            <person name="Klenk H.-P."/>
            <person name="Lapidus A."/>
        </authorList>
    </citation>
    <scope>NUCLEOTIDE SEQUENCE [LARGE SCALE GENOMIC DNA]</scope>
    <source>
        <strain evidence="2">DSM 15894 / CECT 5975 / LMG 20990 / XIL07</strain>
    </source>
</reference>
<dbReference type="KEGG" id="xce:Xcel_0553"/>
<proteinExistence type="predicted"/>
<protein>
    <submittedName>
        <fullName evidence="1">Uncharacterized protein</fullName>
    </submittedName>
</protein>
<evidence type="ECO:0000313" key="1">
    <source>
        <dbReference type="EMBL" id="ACZ29592.1"/>
    </source>
</evidence>
<evidence type="ECO:0000313" key="2">
    <source>
        <dbReference type="Proteomes" id="UP000002255"/>
    </source>
</evidence>
<keyword evidence="2" id="KW-1185">Reference proteome</keyword>
<name>D1BWL0_XYLCX</name>
<dbReference type="RefSeq" id="WP_012877336.1">
    <property type="nucleotide sequence ID" value="NC_013530.1"/>
</dbReference>
<dbReference type="STRING" id="446471.Xcel_0553"/>
<accession>D1BWL0</accession>
<dbReference type="EMBL" id="CP001821">
    <property type="protein sequence ID" value="ACZ29592.1"/>
    <property type="molecule type" value="Genomic_DNA"/>
</dbReference>
<dbReference type="HOGENOM" id="CLU_1377642_0_0_11"/>
<organism evidence="1 2">
    <name type="scientific">Xylanimonas cellulosilytica (strain DSM 15894 / JCM 12276 / CECT 5975 / KCTC 9989 / LMG 20990 / NBRC 107835 / XIL07)</name>
    <dbReference type="NCBI Taxonomy" id="446471"/>
    <lineage>
        <taxon>Bacteria</taxon>
        <taxon>Bacillati</taxon>
        <taxon>Actinomycetota</taxon>
        <taxon>Actinomycetes</taxon>
        <taxon>Micrococcales</taxon>
        <taxon>Promicromonosporaceae</taxon>
        <taxon>Xylanimonas</taxon>
    </lineage>
</organism>
<dbReference type="Proteomes" id="UP000002255">
    <property type="component" value="Chromosome"/>
</dbReference>
<gene>
    <name evidence="1" type="ordered locus">Xcel_0553</name>
</gene>
<dbReference type="AlphaFoldDB" id="D1BWL0"/>
<dbReference type="OrthoDB" id="4955428at2"/>